<keyword evidence="2" id="KW-1185">Reference proteome</keyword>
<gene>
    <name evidence="1" type="primary">HGT20_4</name>
    <name evidence="1" type="ORF">H4R21_006015</name>
</gene>
<dbReference type="Proteomes" id="UP001140087">
    <property type="component" value="Unassembled WGS sequence"/>
</dbReference>
<evidence type="ECO:0000313" key="2">
    <source>
        <dbReference type="Proteomes" id="UP001140087"/>
    </source>
</evidence>
<name>A0ACC1KQE1_9FUNG</name>
<accession>A0ACC1KQE1</accession>
<sequence>MSHAAVPISHDQARGQKERKCAAAEFPQVFAVDLHEVDGEKFQDSLDAGFSWYVLVTTVLVSLSTVNIGWLTGTMNASKAMICQLHPTGPANAHGGEFPERLLFSDSAWTVAVGILAVGGLVGALVSGTIADSIGRRNALVVNNGLFLAGAVLMGTATTAVHFTLGRFVAGIGCGVASGVAITYVGEIAPRRWRGLYGAFFQLSMVLGLLFGQLAAMHITSGTHWRIVAALPGAFALLQIALLPLRVESPSYLLKAHHFNEARHALLTLRRGYDVAAEWRLSLLSLNGPANAAGAAASAAAASARHADSAVTMKTRSAHSAIEEGVGSTPTVSSSGGGGGDGAATGTAEGALAETKHVAGVWQTIIGCTRNDLRHLIVCCVLLVALQPL</sequence>
<reference evidence="1" key="1">
    <citation type="submission" date="2022-07" db="EMBL/GenBank/DDBJ databases">
        <title>Phylogenomic reconstructions and comparative analyses of Kickxellomycotina fungi.</title>
        <authorList>
            <person name="Reynolds N.K."/>
            <person name="Stajich J.E."/>
            <person name="Barry K."/>
            <person name="Grigoriev I.V."/>
            <person name="Crous P."/>
            <person name="Smith M.E."/>
        </authorList>
    </citation>
    <scope>NUCLEOTIDE SEQUENCE</scope>
    <source>
        <strain evidence="1">BCRC 34780</strain>
    </source>
</reference>
<feature type="non-terminal residue" evidence="1">
    <location>
        <position position="389"/>
    </location>
</feature>
<protein>
    <submittedName>
        <fullName evidence="1">Bifunctional purine biosynthesis protein PurH</fullName>
    </submittedName>
</protein>
<evidence type="ECO:0000313" key="1">
    <source>
        <dbReference type="EMBL" id="KAJ2793129.1"/>
    </source>
</evidence>
<dbReference type="EMBL" id="JANBUN010002996">
    <property type="protein sequence ID" value="KAJ2793129.1"/>
    <property type="molecule type" value="Genomic_DNA"/>
</dbReference>
<organism evidence="1 2">
    <name type="scientific">Coemansia helicoidea</name>
    <dbReference type="NCBI Taxonomy" id="1286919"/>
    <lineage>
        <taxon>Eukaryota</taxon>
        <taxon>Fungi</taxon>
        <taxon>Fungi incertae sedis</taxon>
        <taxon>Zoopagomycota</taxon>
        <taxon>Kickxellomycotina</taxon>
        <taxon>Kickxellomycetes</taxon>
        <taxon>Kickxellales</taxon>
        <taxon>Kickxellaceae</taxon>
        <taxon>Coemansia</taxon>
    </lineage>
</organism>
<proteinExistence type="predicted"/>
<comment type="caution">
    <text evidence="1">The sequence shown here is derived from an EMBL/GenBank/DDBJ whole genome shotgun (WGS) entry which is preliminary data.</text>
</comment>